<accession>A0A3B0ZME7</accession>
<name>A0A3B0ZME7_9ZZZZ</name>
<evidence type="ECO:0000256" key="2">
    <source>
        <dbReference type="ARBA" id="ARBA00023002"/>
    </source>
</evidence>
<organism evidence="4">
    <name type="scientific">hydrothermal vent metagenome</name>
    <dbReference type="NCBI Taxonomy" id="652676"/>
    <lineage>
        <taxon>unclassified sequences</taxon>
        <taxon>metagenomes</taxon>
        <taxon>ecological metagenomes</taxon>
    </lineage>
</organism>
<dbReference type="GO" id="GO:0008734">
    <property type="term" value="F:L-aspartate oxidase activity"/>
    <property type="evidence" value="ECO:0007669"/>
    <property type="project" value="UniProtKB-EC"/>
</dbReference>
<dbReference type="EMBL" id="UOFQ01000130">
    <property type="protein sequence ID" value="VAW89363.1"/>
    <property type="molecule type" value="Genomic_DNA"/>
</dbReference>
<dbReference type="Gene3D" id="3.50.50.60">
    <property type="entry name" value="FAD/NAD(P)-binding domain"/>
    <property type="match status" value="1"/>
</dbReference>
<protein>
    <submittedName>
        <fullName evidence="4">L-aspartate oxidase</fullName>
        <ecNumber evidence="4">1.4.3.16</ecNumber>
    </submittedName>
</protein>
<keyword evidence="2 4" id="KW-0560">Oxidoreductase</keyword>
<evidence type="ECO:0000259" key="3">
    <source>
        <dbReference type="Pfam" id="PF00890"/>
    </source>
</evidence>
<proteinExistence type="predicted"/>
<dbReference type="InterPro" id="IPR036188">
    <property type="entry name" value="FAD/NAD-bd_sf"/>
</dbReference>
<dbReference type="EC" id="1.4.3.16" evidence="4"/>
<reference evidence="4" key="1">
    <citation type="submission" date="2018-06" db="EMBL/GenBank/DDBJ databases">
        <authorList>
            <person name="Zhirakovskaya E."/>
        </authorList>
    </citation>
    <scope>NUCLEOTIDE SEQUENCE</scope>
</reference>
<gene>
    <name evidence="4" type="ORF">MNBD_GAMMA17-1157</name>
</gene>
<dbReference type="SUPFAM" id="SSF56425">
    <property type="entry name" value="Succinate dehydrogenase/fumarate reductase flavoprotein, catalytic domain"/>
    <property type="match status" value="1"/>
</dbReference>
<feature type="domain" description="FAD-dependent oxidoreductase 2 FAD-binding" evidence="3">
    <location>
        <begin position="86"/>
        <end position="466"/>
    </location>
</feature>
<dbReference type="InterPro" id="IPR030664">
    <property type="entry name" value="SdhA/FrdA/AprA"/>
</dbReference>
<dbReference type="UniPathway" id="UPA00253">
    <property type="reaction ID" value="UER00326"/>
</dbReference>
<dbReference type="Pfam" id="PF00890">
    <property type="entry name" value="FAD_binding_2"/>
    <property type="match status" value="1"/>
</dbReference>
<evidence type="ECO:0000256" key="1">
    <source>
        <dbReference type="ARBA" id="ARBA00022630"/>
    </source>
</evidence>
<dbReference type="PRINTS" id="PR00368">
    <property type="entry name" value="FADPNR"/>
</dbReference>
<dbReference type="PANTHER" id="PTHR11632:SF51">
    <property type="entry name" value="SUCCINATE DEHYDROGENASE [UBIQUINONE] FLAVOPROTEIN SUBUNIT, MITOCHONDRIAL"/>
    <property type="match status" value="1"/>
</dbReference>
<dbReference type="Gene3D" id="3.90.700.10">
    <property type="entry name" value="Succinate dehydrogenase/fumarate reductase flavoprotein, catalytic domain"/>
    <property type="match status" value="1"/>
</dbReference>
<dbReference type="AlphaFoldDB" id="A0A3B0ZME7"/>
<evidence type="ECO:0000313" key="4">
    <source>
        <dbReference type="EMBL" id="VAW89363.1"/>
    </source>
</evidence>
<dbReference type="SUPFAM" id="SSF51905">
    <property type="entry name" value="FAD/NAD(P)-binding domain"/>
    <property type="match status" value="1"/>
</dbReference>
<sequence length="529" mass="57331">MSNGAPLEQARQAYCIDLDRPLRPSAIDNQKLLQNFHPDYADNSRVALNVGVNRHNPCHPQLAALLQSDSPTIETMLATAAQIETDVLVIGSGGAGCSAALVAAENGANVLIATKLRVGDSNTVMAEGGIQASIEDNDTPQAHFDETLKAGHHCSDKRLVEQMVLDGPEVIQWLIQQGMQFDRDEQGNLCTRRAGGTSANRVLYYRDYTGLEMMRVLRESVRQHNKITTCDYSPAVELLSDKRGHCSGALLYSIETQQYTAVKAKSIILASGGLGRMHLNGFPTSNHVGATGDGLVLAYRLGAQLQALDSFQYHPTGLAWPQTLAGTLITEGIRSAGAQLVNSPGERFIDELAPRDVVCAAIIRECTEGRGIRLESGRQGVWLDIPTLEKQQPGMLAQQFPKFMALCHKADIDPYQSPLLICPTLHYQNGGVVINEACETTIPGLYCAGEVSGGIHGKNRIMGNALLEIISFGRRAGAAAAARQPSGERQLLLDHLQAFRREIKNSHIVSDIQGPLLFPHYASFNRKGA</sequence>
<dbReference type="InterPro" id="IPR003953">
    <property type="entry name" value="FAD-dep_OxRdtase_2_FAD-bd"/>
</dbReference>
<dbReference type="PRINTS" id="PR00411">
    <property type="entry name" value="PNDRDTASEI"/>
</dbReference>
<dbReference type="InterPro" id="IPR027477">
    <property type="entry name" value="Succ_DH/fumarate_Rdtase_cat_sf"/>
</dbReference>
<dbReference type="GO" id="GO:0009435">
    <property type="term" value="P:NAD+ biosynthetic process"/>
    <property type="evidence" value="ECO:0007669"/>
    <property type="project" value="UniProtKB-UniPathway"/>
</dbReference>
<keyword evidence="1" id="KW-0285">Flavoprotein</keyword>
<dbReference type="PANTHER" id="PTHR11632">
    <property type="entry name" value="SUCCINATE DEHYDROGENASE 2 FLAVOPROTEIN SUBUNIT"/>
    <property type="match status" value="1"/>
</dbReference>